<dbReference type="PANTHER" id="PTHR46323:SF2">
    <property type="entry name" value="BETA-GALACTOSIDASE"/>
    <property type="match status" value="1"/>
</dbReference>
<dbReference type="Pfam" id="PF02837">
    <property type="entry name" value="Glyco_hydro_2_N"/>
    <property type="match status" value="1"/>
</dbReference>
<dbReference type="InterPro" id="IPR013783">
    <property type="entry name" value="Ig-like_fold"/>
</dbReference>
<accession>A0ABP7AT94</accession>
<dbReference type="SMART" id="SM01038">
    <property type="entry name" value="Bgal_small_N"/>
    <property type="match status" value="1"/>
</dbReference>
<dbReference type="Pfam" id="PF00703">
    <property type="entry name" value="Glyco_hydro_2"/>
    <property type="match status" value="1"/>
</dbReference>
<dbReference type="InterPro" id="IPR014718">
    <property type="entry name" value="GH-type_carb-bd"/>
</dbReference>
<keyword evidence="10" id="KW-1185">Reference proteome</keyword>
<dbReference type="InterPro" id="IPR017853">
    <property type="entry name" value="GH"/>
</dbReference>
<dbReference type="InterPro" id="IPR023232">
    <property type="entry name" value="Glyco_hydro_2_AS"/>
</dbReference>
<evidence type="ECO:0000256" key="7">
    <source>
        <dbReference type="ARBA" id="ARBA00032230"/>
    </source>
</evidence>
<dbReference type="EMBL" id="BAAAYU010000005">
    <property type="protein sequence ID" value="GAA3639328.1"/>
    <property type="molecule type" value="Genomic_DNA"/>
</dbReference>
<dbReference type="InterPro" id="IPR036156">
    <property type="entry name" value="Beta-gal/glucu_dom_sf"/>
</dbReference>
<keyword evidence="6" id="KW-0326">Glycosidase</keyword>
<dbReference type="Pfam" id="PF02929">
    <property type="entry name" value="Bgal_small_N"/>
    <property type="match status" value="1"/>
</dbReference>
<gene>
    <name evidence="9" type="ORF">GCM10022200_23490</name>
</gene>
<dbReference type="InterPro" id="IPR050347">
    <property type="entry name" value="Bact_Beta-galactosidase"/>
</dbReference>
<dbReference type="InterPro" id="IPR006101">
    <property type="entry name" value="Glyco_hydro_2"/>
</dbReference>
<dbReference type="SUPFAM" id="SSF74650">
    <property type="entry name" value="Galactose mutarotase-like"/>
    <property type="match status" value="1"/>
</dbReference>
<dbReference type="GO" id="GO:0016787">
    <property type="term" value="F:hydrolase activity"/>
    <property type="evidence" value="ECO:0007669"/>
    <property type="project" value="UniProtKB-KW"/>
</dbReference>
<dbReference type="SUPFAM" id="SSF49785">
    <property type="entry name" value="Galactose-binding domain-like"/>
    <property type="match status" value="1"/>
</dbReference>
<evidence type="ECO:0000256" key="4">
    <source>
        <dbReference type="ARBA" id="ARBA00013303"/>
    </source>
</evidence>
<name>A0ABP7AT94_9MICO</name>
<comment type="similarity">
    <text evidence="2">Belongs to the glycosyl hydrolase 2 family.</text>
</comment>
<comment type="caution">
    <text evidence="9">The sequence shown here is derived from an EMBL/GenBank/DDBJ whole genome shotgun (WGS) entry which is preliminary data.</text>
</comment>
<evidence type="ECO:0000259" key="8">
    <source>
        <dbReference type="SMART" id="SM01038"/>
    </source>
</evidence>
<dbReference type="Gene3D" id="2.70.98.10">
    <property type="match status" value="1"/>
</dbReference>
<dbReference type="Pfam" id="PF02836">
    <property type="entry name" value="Glyco_hydro_2_C"/>
    <property type="match status" value="1"/>
</dbReference>
<dbReference type="Proteomes" id="UP001501697">
    <property type="component" value="Unassembled WGS sequence"/>
</dbReference>
<evidence type="ECO:0000256" key="5">
    <source>
        <dbReference type="ARBA" id="ARBA00022801"/>
    </source>
</evidence>
<evidence type="ECO:0000256" key="6">
    <source>
        <dbReference type="ARBA" id="ARBA00023295"/>
    </source>
</evidence>
<dbReference type="PANTHER" id="PTHR46323">
    <property type="entry name" value="BETA-GALACTOSIDASE"/>
    <property type="match status" value="1"/>
</dbReference>
<dbReference type="Gene3D" id="3.20.20.80">
    <property type="entry name" value="Glycosidases"/>
    <property type="match status" value="1"/>
</dbReference>
<evidence type="ECO:0000313" key="10">
    <source>
        <dbReference type="Proteomes" id="UP001501697"/>
    </source>
</evidence>
<dbReference type="Pfam" id="PF16353">
    <property type="entry name" value="LacZ_4"/>
    <property type="match status" value="1"/>
</dbReference>
<dbReference type="SUPFAM" id="SSF49303">
    <property type="entry name" value="beta-Galactosidase/glucuronidase domain"/>
    <property type="match status" value="2"/>
</dbReference>
<dbReference type="InterPro" id="IPR006102">
    <property type="entry name" value="Ig-like_GH2"/>
</dbReference>
<dbReference type="InterPro" id="IPR006104">
    <property type="entry name" value="Glyco_hydro_2_N"/>
</dbReference>
<dbReference type="PROSITE" id="PS00608">
    <property type="entry name" value="GLYCOSYL_HYDROL_F2_2"/>
    <property type="match status" value="1"/>
</dbReference>
<evidence type="ECO:0000256" key="2">
    <source>
        <dbReference type="ARBA" id="ARBA00007401"/>
    </source>
</evidence>
<comment type="catalytic activity">
    <reaction evidence="1">
        <text>Hydrolysis of terminal non-reducing beta-D-galactose residues in beta-D-galactosides.</text>
        <dbReference type="EC" id="3.2.1.23"/>
    </reaction>
</comment>
<dbReference type="EC" id="3.2.1.23" evidence="3"/>
<dbReference type="InterPro" id="IPR032312">
    <property type="entry name" value="LacZ_4"/>
</dbReference>
<dbReference type="Gene3D" id="2.60.120.260">
    <property type="entry name" value="Galactose-binding domain-like"/>
    <property type="match status" value="1"/>
</dbReference>
<evidence type="ECO:0000256" key="3">
    <source>
        <dbReference type="ARBA" id="ARBA00012756"/>
    </source>
</evidence>
<dbReference type="Gene3D" id="2.60.40.10">
    <property type="entry name" value="Immunoglobulins"/>
    <property type="match status" value="2"/>
</dbReference>
<dbReference type="SUPFAM" id="SSF51445">
    <property type="entry name" value="(Trans)glycosidases"/>
    <property type="match status" value="1"/>
</dbReference>
<proteinExistence type="inferred from homology"/>
<protein>
    <recommendedName>
        <fullName evidence="4">Beta-galactosidase</fullName>
        <ecNumber evidence="3">3.2.1.23</ecNumber>
    </recommendedName>
    <alternativeName>
        <fullName evidence="7">Lactase</fullName>
    </alternativeName>
</protein>
<feature type="domain" description="Beta galactosidase small chain/" evidence="8">
    <location>
        <begin position="688"/>
        <end position="976"/>
    </location>
</feature>
<evidence type="ECO:0000256" key="1">
    <source>
        <dbReference type="ARBA" id="ARBA00001412"/>
    </source>
</evidence>
<organism evidence="9 10">
    <name type="scientific">Microbacterium awajiense</name>
    <dbReference type="NCBI Taxonomy" id="415214"/>
    <lineage>
        <taxon>Bacteria</taxon>
        <taxon>Bacillati</taxon>
        <taxon>Actinomycetota</taxon>
        <taxon>Actinomycetes</taxon>
        <taxon>Micrococcales</taxon>
        <taxon>Microbacteriaceae</taxon>
        <taxon>Microbacterium</taxon>
    </lineage>
</organism>
<dbReference type="PRINTS" id="PR00132">
    <property type="entry name" value="GLHYDRLASE2"/>
</dbReference>
<dbReference type="InterPro" id="IPR008979">
    <property type="entry name" value="Galactose-bd-like_sf"/>
</dbReference>
<keyword evidence="5 9" id="KW-0378">Hydrolase</keyword>
<dbReference type="InterPro" id="IPR006103">
    <property type="entry name" value="Glyco_hydro_2_cat"/>
</dbReference>
<reference evidence="10" key="1">
    <citation type="journal article" date="2019" name="Int. J. Syst. Evol. Microbiol.">
        <title>The Global Catalogue of Microorganisms (GCM) 10K type strain sequencing project: providing services to taxonomists for standard genome sequencing and annotation.</title>
        <authorList>
            <consortium name="The Broad Institute Genomics Platform"/>
            <consortium name="The Broad Institute Genome Sequencing Center for Infectious Disease"/>
            <person name="Wu L."/>
            <person name="Ma J."/>
        </authorList>
    </citation>
    <scope>NUCLEOTIDE SEQUENCE [LARGE SCALE GENOMIC DNA]</scope>
    <source>
        <strain evidence="10">JCM 16544</strain>
    </source>
</reference>
<dbReference type="InterPro" id="IPR011013">
    <property type="entry name" value="Gal_mutarotase_sf_dom"/>
</dbReference>
<evidence type="ECO:0000313" key="9">
    <source>
        <dbReference type="EMBL" id="GAA3639328.1"/>
    </source>
</evidence>
<dbReference type="InterPro" id="IPR004199">
    <property type="entry name" value="B-gal_small/dom_5"/>
</dbReference>
<sequence>MQTDAAAVDLAGTWWFRLSPRADAPLDFIDPEAAPPAAGEIAVPSHWVLPSGGDRGNPIYTNIQLPIPLDPPHVPDENPTGDYRRDFVLSEWDGARTLLRFDGVESAFRVWLNGQEVGGSIGSRLVREFDVTEMLHDGRNVLAVRVHQWSPGTYLEDQDQWWLPGIFRDVTLLARPVGSVDDVWLQSDFDDDSGHGRVTVRLDAEDDAFPVTVRIPELDVESVFSDRAALEAAPSFDVGQVDPWSAESPRLYEAIVASAGETMLLRTGFRTVRIDGDRMLVNGRPLTFRGVNRHEFHHRLGRVFDEEAVRADLLTMKRHNVNAIRTSHYPPHPRTLDLCDELGLWVILECDLETHAFFFVDWVGNPSDDPAWRAAYLDRMERTVERDKNHPSIILWSLGNESGTGQNLAAMSSWTARRDPSRPVHYEGDYTGAYTDVYSRMYPTPHELETIAAEEGDIFGCAPAEAARVRTRPMLMCEYGAALGTGPGGLDWYDEVVDAHSRLHGGFIWEWRDHGLEVEPIDGGRHFAYGGDFGEEVHDGNFVIDGLVLSDGTPTAGLVEFAAISAPVRFAFAGETIEVRNRAHSLSTAPYVFTVSAESAEGTLAAEEVTIDVPPGETSAFAIPARIAEAASGADDAWLSMTAALRSDTAWACAGHVVSRAQRSVPTRPPLPSPNSFPTVVRTGDDLSFTAATFDASTGGLVELLGFPVEGPRVELWRAPTDNDRGKGAGSFELGAPESTLRGLGRIPGEPSEKRWRDRGLNRLRHRVTSVSRSTDAVRIESVVGAADKARQLRVAYEWLDLEAPSPLLVVDILPDAGWDSSWPRVGVHLTLPAALDNVSWVGAGPHESYPDMAEGAWIGVHERHIDVLNTMHARPQESGHRSNLRRVDITDDAGHGLRVRTGPRRTADLPGFVYSRWSAHELDVATHPFELPSSTRNHLYLDDAVHGLGSRACGPDVEPRHALWPGARTFSFRFERLG</sequence>